<dbReference type="EMBL" id="JAAGNX010000002">
    <property type="protein sequence ID" value="NDV62770.1"/>
    <property type="molecule type" value="Genomic_DNA"/>
</dbReference>
<gene>
    <name evidence="1" type="ORF">G0Q06_09935</name>
</gene>
<dbReference type="AlphaFoldDB" id="A0A6B2M541"/>
<evidence type="ECO:0000313" key="2">
    <source>
        <dbReference type="Proteomes" id="UP000478417"/>
    </source>
</evidence>
<reference evidence="1 2" key="1">
    <citation type="submission" date="2020-02" db="EMBL/GenBank/DDBJ databases">
        <title>Albibacoteraceae fam. nov., the first described family within the subdivision 4 Verrucomicrobia.</title>
        <authorList>
            <person name="Xi F."/>
        </authorList>
    </citation>
    <scope>NUCLEOTIDE SEQUENCE [LARGE SCALE GENOMIC DNA]</scope>
    <source>
        <strain evidence="1 2">CK1056</strain>
    </source>
</reference>
<dbReference type="InterPro" id="IPR036390">
    <property type="entry name" value="WH_DNA-bd_sf"/>
</dbReference>
<proteinExistence type="predicted"/>
<accession>A0A6B2M541</accession>
<dbReference type="RefSeq" id="WP_163965245.1">
    <property type="nucleotide sequence ID" value="NZ_JAAGNX010000002.1"/>
</dbReference>
<dbReference type="InterPro" id="IPR036388">
    <property type="entry name" value="WH-like_DNA-bd_sf"/>
</dbReference>
<sequence length="103" mass="11632">MESAESKPSATPTWTFLTHHTHVLMLLSEDPDMRLRECALRIGITERAVQTIVSDLEKVGALSRKREGRRNHYEIHRKQPLPSPIESKCVVGDLLVMSLADAE</sequence>
<dbReference type="Proteomes" id="UP000478417">
    <property type="component" value="Unassembled WGS sequence"/>
</dbReference>
<evidence type="ECO:0000313" key="1">
    <source>
        <dbReference type="EMBL" id="NDV62770.1"/>
    </source>
</evidence>
<protein>
    <submittedName>
        <fullName evidence="1">ArsR family transcriptional regulator</fullName>
    </submittedName>
</protein>
<dbReference type="SUPFAM" id="SSF46785">
    <property type="entry name" value="Winged helix' DNA-binding domain"/>
    <property type="match status" value="1"/>
</dbReference>
<keyword evidence="2" id="KW-1185">Reference proteome</keyword>
<dbReference type="Gene3D" id="1.10.10.10">
    <property type="entry name" value="Winged helix-like DNA-binding domain superfamily/Winged helix DNA-binding domain"/>
    <property type="match status" value="1"/>
</dbReference>
<name>A0A6B2M541_9BACT</name>
<comment type="caution">
    <text evidence="1">The sequence shown here is derived from an EMBL/GenBank/DDBJ whole genome shotgun (WGS) entry which is preliminary data.</text>
</comment>
<organism evidence="1 2">
    <name type="scientific">Oceanipulchritudo coccoides</name>
    <dbReference type="NCBI Taxonomy" id="2706888"/>
    <lineage>
        <taxon>Bacteria</taxon>
        <taxon>Pseudomonadati</taxon>
        <taxon>Verrucomicrobiota</taxon>
        <taxon>Opitutia</taxon>
        <taxon>Puniceicoccales</taxon>
        <taxon>Oceanipulchritudinaceae</taxon>
        <taxon>Oceanipulchritudo</taxon>
    </lineage>
</organism>